<name>X6LLR4_RETFI</name>
<feature type="non-terminal residue" evidence="1">
    <location>
        <position position="1"/>
    </location>
</feature>
<accession>X6LLR4</accession>
<dbReference type="Proteomes" id="UP000023152">
    <property type="component" value="Unassembled WGS sequence"/>
</dbReference>
<organism evidence="1 2">
    <name type="scientific">Reticulomyxa filosa</name>
    <dbReference type="NCBI Taxonomy" id="46433"/>
    <lineage>
        <taxon>Eukaryota</taxon>
        <taxon>Sar</taxon>
        <taxon>Rhizaria</taxon>
        <taxon>Retaria</taxon>
        <taxon>Foraminifera</taxon>
        <taxon>Monothalamids</taxon>
        <taxon>Reticulomyxidae</taxon>
        <taxon>Reticulomyxa</taxon>
    </lineage>
</organism>
<proteinExistence type="predicted"/>
<keyword evidence="2" id="KW-1185">Reference proteome</keyword>
<evidence type="ECO:0000313" key="1">
    <source>
        <dbReference type="EMBL" id="ETO02564.1"/>
    </source>
</evidence>
<gene>
    <name evidence="1" type="ORF">RFI_34854</name>
</gene>
<evidence type="ECO:0000313" key="2">
    <source>
        <dbReference type="Proteomes" id="UP000023152"/>
    </source>
</evidence>
<reference evidence="1 2" key="1">
    <citation type="journal article" date="2013" name="Curr. Biol.">
        <title>The Genome of the Foraminiferan Reticulomyxa filosa.</title>
        <authorList>
            <person name="Glockner G."/>
            <person name="Hulsmann N."/>
            <person name="Schleicher M."/>
            <person name="Noegel A.A."/>
            <person name="Eichinger L."/>
            <person name="Gallinger C."/>
            <person name="Pawlowski J."/>
            <person name="Sierra R."/>
            <person name="Euteneuer U."/>
            <person name="Pillet L."/>
            <person name="Moustafa A."/>
            <person name="Platzer M."/>
            <person name="Groth M."/>
            <person name="Szafranski K."/>
            <person name="Schliwa M."/>
        </authorList>
    </citation>
    <scope>NUCLEOTIDE SEQUENCE [LARGE SCALE GENOMIC DNA]</scope>
</reference>
<sequence>KCAWGAMSKISEDIWKRATICGLKENIQMKNETTLMNKENSNNRICKTDNNTNIRLLVFGLMTFNPRIQLNCDDNNTNFDNLNELIRYCDKQAIEWKFPTHQSKWNNSSIDRDIEYPYLKDEIEEVSNDKNAFKGCYTVVHEAARTGDLSQFKLILQTHPDI</sequence>
<comment type="caution">
    <text evidence="1">The sequence shown here is derived from an EMBL/GenBank/DDBJ whole genome shotgun (WGS) entry which is preliminary data.</text>
</comment>
<feature type="non-terminal residue" evidence="1">
    <location>
        <position position="162"/>
    </location>
</feature>
<protein>
    <submittedName>
        <fullName evidence="1">Uncharacterized protein</fullName>
    </submittedName>
</protein>
<dbReference type="AlphaFoldDB" id="X6LLR4"/>
<dbReference type="EMBL" id="ASPP01035472">
    <property type="protein sequence ID" value="ETO02564.1"/>
    <property type="molecule type" value="Genomic_DNA"/>
</dbReference>